<name>A0ABN8NZV5_9CNID</name>
<accession>A0ABN8NZV5</accession>
<dbReference type="EMBL" id="CALNXK010000044">
    <property type="protein sequence ID" value="CAH3127696.1"/>
    <property type="molecule type" value="Genomic_DNA"/>
</dbReference>
<comment type="caution">
    <text evidence="1">The sequence shown here is derived from an EMBL/GenBank/DDBJ whole genome shotgun (WGS) entry which is preliminary data.</text>
</comment>
<dbReference type="PANTHER" id="PTHR33845:SF1">
    <property type="entry name" value="C2H2-TYPE DOMAIN-CONTAINING PROTEIN"/>
    <property type="match status" value="1"/>
</dbReference>
<evidence type="ECO:0008006" key="3">
    <source>
        <dbReference type="Google" id="ProtNLM"/>
    </source>
</evidence>
<evidence type="ECO:0000313" key="2">
    <source>
        <dbReference type="Proteomes" id="UP001159405"/>
    </source>
</evidence>
<gene>
    <name evidence="1" type="ORF">PLOB_00033340</name>
</gene>
<dbReference type="PANTHER" id="PTHR33845">
    <property type="entry name" value="C2H2-TYPE DOMAIN-CONTAINING PROTEIN"/>
    <property type="match status" value="1"/>
</dbReference>
<reference evidence="1 2" key="1">
    <citation type="submission" date="2022-05" db="EMBL/GenBank/DDBJ databases">
        <authorList>
            <consortium name="Genoscope - CEA"/>
            <person name="William W."/>
        </authorList>
    </citation>
    <scope>NUCLEOTIDE SEQUENCE [LARGE SCALE GENOMIC DNA]</scope>
</reference>
<sequence>KQKPEAPVSDLCQAMSNMSITSLYVPEATDPSSSELSSSDDRGRSANLAIRRVKLNEFLIACDRPILTVQKKPWSQLTSSKARRQYIATANDTIVSTLEIISPEDSGSLWEALLNSGEVEKSLGLPSPVSSGEDKYLTSLAEAYRSASTWDTQRQILSVMADMVPYTVIQRYLPDITEYRVKTARQHAIMFGRGTPVTISKSPRMRVNEEQLDHFLTFITSPHVIQDLPFGEKTLVLADGTVVETPNIIRTLVPERIVAQYKQYCGEIEFTPFSRSTMLRILSSCSATVRRSLHGLDYIAADGGKAFDELIAMLPKVSSDRTWVERWQRALMEAKQYIKSDYKVHLTAEANVPDHCIAYALSDPNDKSLCVECQHDHGNSCLQCEELKSALKEIEEALSKNSTIPEDMRDDLLYTHQNAVQAIQAWKAHQLRSLQQDKARTTVLEDLDETKVLITQDWAMKWLPQRYRETQADWFGKRVNATLQHQTFVHIVEDCSQDANSVIQLLRHTLETLKREHPEIETAALRQDNAGCYHSVAMVSACRLMAGETGIRVKRVDFSDPQGGKGACDRKAATVKAHVRRYVNEGHNVVTAREFHDAMLSHRGINGVRVALVTSSSDQSQQVEGPGRWEGISTINNFAYGDDNQVTVWKAFDVGPGKSVPWSRLQVPSKLPCLSYVFELSPGDFVLCWEKKPSAKATESQISSKRVDEEIAEDSGLFCCPVDGCIKSYQRYSNLENHIMFGQCCLRPHRKYNLLDQAVLLYAEKLTVGDSAQPTLVVQAEQCEAVESLQKGWALKGSKKTARFTEDQRKYLGDKFRIGQETGHKADPEQVAREMRYARNERGERRFKVDEFLTAGQIQSFFSRTAAKLRHAATPAEDDEEEETDNQAAEDEEAFLITRNTILMQCTSVHPIVYDTWNLCAMSSTKKLSKLTVAQLREICYHFNMEDTSSRHRKKPYLDFISELVAARSCTSLG</sequence>
<dbReference type="Proteomes" id="UP001159405">
    <property type="component" value="Unassembled WGS sequence"/>
</dbReference>
<protein>
    <recommendedName>
        <fullName evidence="3">Polyprotein</fullName>
    </recommendedName>
</protein>
<evidence type="ECO:0000313" key="1">
    <source>
        <dbReference type="EMBL" id="CAH3127696.1"/>
    </source>
</evidence>
<feature type="non-terminal residue" evidence="1">
    <location>
        <position position="1"/>
    </location>
</feature>
<proteinExistence type="predicted"/>
<organism evidence="1 2">
    <name type="scientific">Porites lobata</name>
    <dbReference type="NCBI Taxonomy" id="104759"/>
    <lineage>
        <taxon>Eukaryota</taxon>
        <taxon>Metazoa</taxon>
        <taxon>Cnidaria</taxon>
        <taxon>Anthozoa</taxon>
        <taxon>Hexacorallia</taxon>
        <taxon>Scleractinia</taxon>
        <taxon>Fungiina</taxon>
        <taxon>Poritidae</taxon>
        <taxon>Porites</taxon>
    </lineage>
</organism>
<keyword evidence="2" id="KW-1185">Reference proteome</keyword>